<dbReference type="Proteomes" id="UP001430953">
    <property type="component" value="Unassembled WGS sequence"/>
</dbReference>
<keyword evidence="2" id="KW-1185">Reference proteome</keyword>
<comment type="caution">
    <text evidence="1">The sequence shown here is derived from an EMBL/GenBank/DDBJ whole genome shotgun (WGS) entry which is preliminary data.</text>
</comment>
<proteinExistence type="predicted"/>
<reference evidence="1 2" key="1">
    <citation type="submission" date="2023-03" db="EMBL/GenBank/DDBJ databases">
        <title>High recombination rates correlate with genetic variation in Cardiocondyla obscurior ants.</title>
        <authorList>
            <person name="Errbii M."/>
        </authorList>
    </citation>
    <scope>NUCLEOTIDE SEQUENCE [LARGE SCALE GENOMIC DNA]</scope>
    <source>
        <strain evidence="1">Alpha-2009</strain>
        <tissue evidence="1">Whole body</tissue>
    </source>
</reference>
<evidence type="ECO:0000313" key="1">
    <source>
        <dbReference type="EMBL" id="KAL0098714.1"/>
    </source>
</evidence>
<name>A0AAW2E8V7_9HYME</name>
<gene>
    <name evidence="1" type="ORF">PUN28_020670</name>
</gene>
<protein>
    <submittedName>
        <fullName evidence="1">Uncharacterized protein</fullName>
    </submittedName>
</protein>
<accession>A0AAW2E8V7</accession>
<evidence type="ECO:0000313" key="2">
    <source>
        <dbReference type="Proteomes" id="UP001430953"/>
    </source>
</evidence>
<organism evidence="1 2">
    <name type="scientific">Cardiocondyla obscurior</name>
    <dbReference type="NCBI Taxonomy" id="286306"/>
    <lineage>
        <taxon>Eukaryota</taxon>
        <taxon>Metazoa</taxon>
        <taxon>Ecdysozoa</taxon>
        <taxon>Arthropoda</taxon>
        <taxon>Hexapoda</taxon>
        <taxon>Insecta</taxon>
        <taxon>Pterygota</taxon>
        <taxon>Neoptera</taxon>
        <taxon>Endopterygota</taxon>
        <taxon>Hymenoptera</taxon>
        <taxon>Apocrita</taxon>
        <taxon>Aculeata</taxon>
        <taxon>Formicoidea</taxon>
        <taxon>Formicidae</taxon>
        <taxon>Myrmicinae</taxon>
        <taxon>Cardiocondyla</taxon>
    </lineage>
</organism>
<sequence length="206" mass="23209">MGHHERRWLLKTAGRWPWKSESAKECVTTHLPKQLALKMDGAEASSLYSAVSGKWGGRGQGVESRILAPKYCQENKRRAEYAKVQDLWQKNRNKCIRTLLDDISEVKTPSKEVMVPFWQTVMTSGEDVTPGCGKKRQEVKELWSPVTVEEIKNSKPANTTSAGPDGVTARLIKKMSNNLLARILNLIMWCGKRPRTSTTINNNVNS</sequence>
<dbReference type="AlphaFoldDB" id="A0AAW2E8V7"/>
<dbReference type="EMBL" id="JADYXP020000040">
    <property type="protein sequence ID" value="KAL0098714.1"/>
    <property type="molecule type" value="Genomic_DNA"/>
</dbReference>